<name>A0A8R1TV63_ONCVO</name>
<organism evidence="1 2">
    <name type="scientific">Onchocerca volvulus</name>
    <dbReference type="NCBI Taxonomy" id="6282"/>
    <lineage>
        <taxon>Eukaryota</taxon>
        <taxon>Metazoa</taxon>
        <taxon>Ecdysozoa</taxon>
        <taxon>Nematoda</taxon>
        <taxon>Chromadorea</taxon>
        <taxon>Rhabditida</taxon>
        <taxon>Spirurina</taxon>
        <taxon>Spiruromorpha</taxon>
        <taxon>Filarioidea</taxon>
        <taxon>Onchocercidae</taxon>
        <taxon>Onchocerca</taxon>
    </lineage>
</organism>
<evidence type="ECO:0000313" key="1">
    <source>
        <dbReference type="EnsemblMetazoa" id="OVOC4769.1"/>
    </source>
</evidence>
<dbReference type="EMBL" id="CMVM020000144">
    <property type="status" value="NOT_ANNOTATED_CDS"/>
    <property type="molecule type" value="Genomic_DNA"/>
</dbReference>
<evidence type="ECO:0000313" key="2">
    <source>
        <dbReference type="Proteomes" id="UP000024404"/>
    </source>
</evidence>
<dbReference type="Proteomes" id="UP000024404">
    <property type="component" value="Unassembled WGS sequence"/>
</dbReference>
<keyword evidence="2" id="KW-1185">Reference proteome</keyword>
<reference evidence="1" key="2">
    <citation type="submission" date="2022-06" db="UniProtKB">
        <authorList>
            <consortium name="EnsemblMetazoa"/>
        </authorList>
    </citation>
    <scope>IDENTIFICATION</scope>
</reference>
<sequence length="58" mass="6636">MVRSMTFARDTSLRLLQTLSVNEEGGKRSMKDGLIRTLYIEEKLNNISRSKSLAMIEC</sequence>
<dbReference type="AlphaFoldDB" id="A0A8R1TV63"/>
<proteinExistence type="predicted"/>
<reference evidence="2" key="1">
    <citation type="submission" date="2013-10" db="EMBL/GenBank/DDBJ databases">
        <title>Genome sequencing of Onchocerca volvulus.</title>
        <authorList>
            <person name="Cotton J."/>
            <person name="Tsai J."/>
            <person name="Stanley E."/>
            <person name="Tracey A."/>
            <person name="Holroyd N."/>
            <person name="Lustigman S."/>
            <person name="Berriman M."/>
        </authorList>
    </citation>
    <scope>NUCLEOTIDE SEQUENCE</scope>
</reference>
<accession>A0A8R1TV63</accession>
<dbReference type="EnsemblMetazoa" id="OVOC4769.1">
    <property type="protein sequence ID" value="OVOC4769.1"/>
    <property type="gene ID" value="WBGene00241578"/>
</dbReference>
<protein>
    <submittedName>
        <fullName evidence="1">Uncharacterized protein</fullName>
    </submittedName>
</protein>